<proteinExistence type="predicted"/>
<feature type="chain" id="PRO_5016794373" description="Lipoprotein" evidence="2">
    <location>
        <begin position="30"/>
        <end position="219"/>
    </location>
</feature>
<sequence length="219" mass="24461">MKTKRHLRIVRFALCAATAAILSACGQNAPSESDAKQIVASSLGDCRYFELRDFQKVNGIPGDSGNDYRVDVKYTIRLSPDSDVKAYARQWQEQYEKYQSLNADAEQKAKQYYDNKQAYVAANSSDLDAGRTFEQQHQDEYQAMSNAKIEVGNAAAALNNTAPGLVFRRAIVQACPSIDLRLLTNFFNGKATDYSNDVDVEFTQTLDMVKTDNGWQAAR</sequence>
<dbReference type="RefSeq" id="WP_113046622.1">
    <property type="nucleotide sequence ID" value="NZ_QMFZ01000021.1"/>
</dbReference>
<evidence type="ECO:0000313" key="3">
    <source>
        <dbReference type="EMBL" id="RBB37000.1"/>
    </source>
</evidence>
<evidence type="ECO:0008006" key="5">
    <source>
        <dbReference type="Google" id="ProtNLM"/>
    </source>
</evidence>
<dbReference type="AlphaFoldDB" id="A0A365QR60"/>
<dbReference type="Proteomes" id="UP000252458">
    <property type="component" value="Unassembled WGS sequence"/>
</dbReference>
<keyword evidence="2" id="KW-0732">Signal</keyword>
<feature type="signal peptide" evidence="2">
    <location>
        <begin position="1"/>
        <end position="29"/>
    </location>
</feature>
<evidence type="ECO:0000313" key="4">
    <source>
        <dbReference type="Proteomes" id="UP000252458"/>
    </source>
</evidence>
<dbReference type="EMBL" id="QMFZ01000021">
    <property type="protein sequence ID" value="RBB37000.1"/>
    <property type="molecule type" value="Genomic_DNA"/>
</dbReference>
<protein>
    <recommendedName>
        <fullName evidence="5">Lipoprotein</fullName>
    </recommendedName>
</protein>
<gene>
    <name evidence="3" type="ORF">DPV79_23675</name>
</gene>
<reference evidence="3 4" key="1">
    <citation type="submission" date="2018-06" db="EMBL/GenBank/DDBJ databases">
        <title>Draft genome sequence of Burkholderia reimsis strain BE51 isolated from a French agricultural soil.</title>
        <authorList>
            <person name="Esmaeel Q."/>
        </authorList>
    </citation>
    <scope>NUCLEOTIDE SEQUENCE [LARGE SCALE GENOMIC DNA]</scope>
    <source>
        <strain evidence="3 4">BE51</strain>
    </source>
</reference>
<keyword evidence="4" id="KW-1185">Reference proteome</keyword>
<evidence type="ECO:0000256" key="2">
    <source>
        <dbReference type="SAM" id="SignalP"/>
    </source>
</evidence>
<organism evidence="3 4">
    <name type="scientific">Burkholderia reimsis</name>
    <dbReference type="NCBI Taxonomy" id="2234132"/>
    <lineage>
        <taxon>Bacteria</taxon>
        <taxon>Pseudomonadati</taxon>
        <taxon>Pseudomonadota</taxon>
        <taxon>Betaproteobacteria</taxon>
        <taxon>Burkholderiales</taxon>
        <taxon>Burkholderiaceae</taxon>
        <taxon>Burkholderia</taxon>
    </lineage>
</organism>
<keyword evidence="1" id="KW-0175">Coiled coil</keyword>
<dbReference type="PROSITE" id="PS51257">
    <property type="entry name" value="PROKAR_LIPOPROTEIN"/>
    <property type="match status" value="1"/>
</dbReference>
<feature type="coiled-coil region" evidence="1">
    <location>
        <begin position="88"/>
        <end position="115"/>
    </location>
</feature>
<accession>A0A365QR60</accession>
<comment type="caution">
    <text evidence="3">The sequence shown here is derived from an EMBL/GenBank/DDBJ whole genome shotgun (WGS) entry which is preliminary data.</text>
</comment>
<name>A0A365QR60_9BURK</name>
<evidence type="ECO:0000256" key="1">
    <source>
        <dbReference type="SAM" id="Coils"/>
    </source>
</evidence>